<sequence>MVFTLLNIRGTCNTLPQASDCRIEELPNLVASPLEVAKFMNLLFIHWKPDILFLRGIRTMFVGDNYFKGLKLVEEALKATNIKGTNVFYILELLNGSHLEFDDVEWVFKFLGPLKDNEDMMWIRQKTIRQFGREWNDEGKLEVSADDWLGFHGNCKLTEVPRFNSD</sequence>
<comment type="caution">
    <text evidence="1">The sequence shown here is derived from an EMBL/GenBank/DDBJ whole genome shotgun (WGS) entry which is preliminary data.</text>
</comment>
<organism evidence="1 2">
    <name type="scientific">Morella rubra</name>
    <name type="common">Chinese bayberry</name>
    <dbReference type="NCBI Taxonomy" id="262757"/>
    <lineage>
        <taxon>Eukaryota</taxon>
        <taxon>Viridiplantae</taxon>
        <taxon>Streptophyta</taxon>
        <taxon>Embryophyta</taxon>
        <taxon>Tracheophyta</taxon>
        <taxon>Spermatophyta</taxon>
        <taxon>Magnoliopsida</taxon>
        <taxon>eudicotyledons</taxon>
        <taxon>Gunneridae</taxon>
        <taxon>Pentapetalae</taxon>
        <taxon>rosids</taxon>
        <taxon>fabids</taxon>
        <taxon>Fagales</taxon>
        <taxon>Myricaceae</taxon>
        <taxon>Morella</taxon>
    </lineage>
</organism>
<proteinExistence type="predicted"/>
<dbReference type="EMBL" id="RXIC02000020">
    <property type="protein sequence ID" value="KAB1223043.1"/>
    <property type="molecule type" value="Genomic_DNA"/>
</dbReference>
<reference evidence="1 2" key="1">
    <citation type="journal article" date="2019" name="Plant Biotechnol. J.">
        <title>The red bayberry genome and genetic basis of sex determination.</title>
        <authorList>
            <person name="Jia H.M."/>
            <person name="Jia H.J."/>
            <person name="Cai Q.L."/>
            <person name="Wang Y."/>
            <person name="Zhao H.B."/>
            <person name="Yang W.F."/>
            <person name="Wang G.Y."/>
            <person name="Li Y.H."/>
            <person name="Zhan D.L."/>
            <person name="Shen Y.T."/>
            <person name="Niu Q.F."/>
            <person name="Chang L."/>
            <person name="Qiu J."/>
            <person name="Zhao L."/>
            <person name="Xie H.B."/>
            <person name="Fu W.Y."/>
            <person name="Jin J."/>
            <person name="Li X.W."/>
            <person name="Jiao Y."/>
            <person name="Zhou C.C."/>
            <person name="Tu T."/>
            <person name="Chai C.Y."/>
            <person name="Gao J.L."/>
            <person name="Fan L.J."/>
            <person name="van de Weg E."/>
            <person name="Wang J.Y."/>
            <person name="Gao Z.S."/>
        </authorList>
    </citation>
    <scope>NUCLEOTIDE SEQUENCE [LARGE SCALE GENOMIC DNA]</scope>
    <source>
        <tissue evidence="1">Leaves</tissue>
    </source>
</reference>
<gene>
    <name evidence="1" type="ORF">CJ030_MR2G022354</name>
</gene>
<name>A0A6A1WDW7_9ROSI</name>
<keyword evidence="2" id="KW-1185">Reference proteome</keyword>
<evidence type="ECO:0000313" key="1">
    <source>
        <dbReference type="EMBL" id="KAB1223043.1"/>
    </source>
</evidence>
<evidence type="ECO:0000313" key="2">
    <source>
        <dbReference type="Proteomes" id="UP000516437"/>
    </source>
</evidence>
<protein>
    <submittedName>
        <fullName evidence="1">Uncharacterized protein</fullName>
    </submittedName>
</protein>
<dbReference type="Proteomes" id="UP000516437">
    <property type="component" value="Chromosome 2"/>
</dbReference>
<accession>A0A6A1WDW7</accession>
<dbReference type="AlphaFoldDB" id="A0A6A1WDW7"/>